<evidence type="ECO:0000256" key="1">
    <source>
        <dbReference type="ARBA" id="ARBA00004123"/>
    </source>
</evidence>
<dbReference type="InterPro" id="IPR015300">
    <property type="entry name" value="DNA-bd_pseudobarrel_sf"/>
</dbReference>
<evidence type="ECO:0000259" key="7">
    <source>
        <dbReference type="PROSITE" id="PS50863"/>
    </source>
</evidence>
<dbReference type="AlphaFoldDB" id="A0A2P5BZ91"/>
<dbReference type="CDD" id="cd10017">
    <property type="entry name" value="B3_DNA"/>
    <property type="match status" value="2"/>
</dbReference>
<evidence type="ECO:0000256" key="2">
    <source>
        <dbReference type="ARBA" id="ARBA00023015"/>
    </source>
</evidence>
<feature type="region of interest" description="Disordered" evidence="6">
    <location>
        <begin position="98"/>
        <end position="133"/>
    </location>
</feature>
<feature type="non-terminal residue" evidence="8">
    <location>
        <position position="1"/>
    </location>
</feature>
<dbReference type="PANTHER" id="PTHR31920:SF108">
    <property type="entry name" value="B3 DOMAIN-CONTAINING TRANSCRIPTION FACTOR VRN1-LIKE"/>
    <property type="match status" value="1"/>
</dbReference>
<dbReference type="Pfam" id="PF02362">
    <property type="entry name" value="B3"/>
    <property type="match status" value="2"/>
</dbReference>
<dbReference type="PANTHER" id="PTHR31920">
    <property type="entry name" value="B3 DOMAIN-CONTAINING"/>
    <property type="match status" value="1"/>
</dbReference>
<gene>
    <name evidence="8" type="ORF">PanWU01x14_197950</name>
</gene>
<proteinExistence type="predicted"/>
<dbReference type="STRING" id="3476.A0A2P5BZ91"/>
<evidence type="ECO:0000256" key="6">
    <source>
        <dbReference type="SAM" id="MobiDB-lite"/>
    </source>
</evidence>
<reference evidence="9" key="1">
    <citation type="submission" date="2016-06" db="EMBL/GenBank/DDBJ databases">
        <title>Parallel loss of symbiosis genes in relatives of nitrogen-fixing non-legume Parasponia.</title>
        <authorList>
            <person name="Van Velzen R."/>
            <person name="Holmer R."/>
            <person name="Bu F."/>
            <person name="Rutten L."/>
            <person name="Van Zeijl A."/>
            <person name="Liu W."/>
            <person name="Santuari L."/>
            <person name="Cao Q."/>
            <person name="Sharma T."/>
            <person name="Shen D."/>
            <person name="Roswanjaya Y."/>
            <person name="Wardhani T."/>
            <person name="Kalhor M.S."/>
            <person name="Jansen J."/>
            <person name="Van den Hoogen J."/>
            <person name="Gungor B."/>
            <person name="Hartog M."/>
            <person name="Hontelez J."/>
            <person name="Verver J."/>
            <person name="Yang W.-C."/>
            <person name="Schijlen E."/>
            <person name="Repin R."/>
            <person name="Schilthuizen M."/>
            <person name="Schranz E."/>
            <person name="Heidstra R."/>
            <person name="Miyata K."/>
            <person name="Fedorova E."/>
            <person name="Kohlen W."/>
            <person name="Bisseling T."/>
            <person name="Smit S."/>
            <person name="Geurts R."/>
        </authorList>
    </citation>
    <scope>NUCLEOTIDE SEQUENCE [LARGE SCALE GENOMIC DNA]</scope>
    <source>
        <strain evidence="9">cv. WU1-14</strain>
    </source>
</reference>
<keyword evidence="4" id="KW-0804">Transcription</keyword>
<feature type="region of interest" description="Disordered" evidence="6">
    <location>
        <begin position="150"/>
        <end position="172"/>
    </location>
</feature>
<name>A0A2P5BZ91_PARAD</name>
<keyword evidence="3" id="KW-0238">DNA-binding</keyword>
<feature type="domain" description="TF-B3" evidence="7">
    <location>
        <begin position="1"/>
        <end position="72"/>
    </location>
</feature>
<comment type="caution">
    <text evidence="8">The sequence shown here is derived from an EMBL/GenBank/DDBJ whole genome shotgun (WGS) entry which is preliminary data.</text>
</comment>
<feature type="non-terminal residue" evidence="8">
    <location>
        <position position="311"/>
    </location>
</feature>
<feature type="domain" description="TF-B3" evidence="7">
    <location>
        <begin position="206"/>
        <end position="307"/>
    </location>
</feature>
<dbReference type="Gene3D" id="2.40.330.10">
    <property type="entry name" value="DNA-binding pseudobarrel domain"/>
    <property type="match status" value="2"/>
</dbReference>
<dbReference type="OrthoDB" id="1869398at2759"/>
<dbReference type="PROSITE" id="PS50863">
    <property type="entry name" value="B3"/>
    <property type="match status" value="2"/>
</dbReference>
<protein>
    <submittedName>
        <fullName evidence="8">B3 DNA binding domain containing protein</fullName>
    </submittedName>
</protein>
<dbReference type="SMART" id="SM01019">
    <property type="entry name" value="B3"/>
    <property type="match status" value="2"/>
</dbReference>
<keyword evidence="9" id="KW-1185">Reference proteome</keyword>
<evidence type="ECO:0000313" key="8">
    <source>
        <dbReference type="EMBL" id="PON54065.1"/>
    </source>
</evidence>
<dbReference type="InterPro" id="IPR050655">
    <property type="entry name" value="Plant_B3_domain"/>
</dbReference>
<accession>A0A2P5BZ91</accession>
<organism evidence="8 9">
    <name type="scientific">Parasponia andersonii</name>
    <name type="common">Sponia andersonii</name>
    <dbReference type="NCBI Taxonomy" id="3476"/>
    <lineage>
        <taxon>Eukaryota</taxon>
        <taxon>Viridiplantae</taxon>
        <taxon>Streptophyta</taxon>
        <taxon>Embryophyta</taxon>
        <taxon>Tracheophyta</taxon>
        <taxon>Spermatophyta</taxon>
        <taxon>Magnoliopsida</taxon>
        <taxon>eudicotyledons</taxon>
        <taxon>Gunneridae</taxon>
        <taxon>Pentapetalae</taxon>
        <taxon>rosids</taxon>
        <taxon>fabids</taxon>
        <taxon>Rosales</taxon>
        <taxon>Cannabaceae</taxon>
        <taxon>Parasponia</taxon>
    </lineage>
</organism>
<sequence length="311" mass="35205">TRKYGETLSSSVFVKLPCGSKWKMKLARQDNKIWLEGGWPDFSKHYSLKRGSMLMFRYEGNSEFHAVIFDKSTVEIDYPSIPLHFDNYDVDLELAEDDSPCPKAREKSPLPCSQPPKRMRASPTQSNLSGPNECVLDSSIVKRNLQSSKPEIIGKPDLPAETDRDKSSTRRKRVYQIVTSIKTPMDRSKNVAALQKASDFKSKHPFFKVVMQPSYVYGYHLNVPLDFATRYIKNEGDAVLLVPNGNYWCAQFKTSPLSCSNRSARLCNGWQEFAKGNNLEVGDVCIFELLDVDGKEISFKVSIVHRAESAS</sequence>
<dbReference type="InterPro" id="IPR003340">
    <property type="entry name" value="B3_DNA-bd"/>
</dbReference>
<dbReference type="Proteomes" id="UP000237105">
    <property type="component" value="Unassembled WGS sequence"/>
</dbReference>
<dbReference type="EMBL" id="JXTB01000199">
    <property type="protein sequence ID" value="PON54065.1"/>
    <property type="molecule type" value="Genomic_DNA"/>
</dbReference>
<keyword evidence="5" id="KW-0539">Nucleus</keyword>
<keyword evidence="2" id="KW-0805">Transcription regulation</keyword>
<evidence type="ECO:0000256" key="3">
    <source>
        <dbReference type="ARBA" id="ARBA00023125"/>
    </source>
</evidence>
<evidence type="ECO:0000256" key="4">
    <source>
        <dbReference type="ARBA" id="ARBA00023163"/>
    </source>
</evidence>
<dbReference type="GO" id="GO:0005634">
    <property type="term" value="C:nucleus"/>
    <property type="evidence" value="ECO:0007669"/>
    <property type="project" value="UniProtKB-SubCell"/>
</dbReference>
<evidence type="ECO:0000313" key="9">
    <source>
        <dbReference type="Proteomes" id="UP000237105"/>
    </source>
</evidence>
<comment type="subcellular location">
    <subcellularLocation>
        <location evidence="1">Nucleus</location>
    </subcellularLocation>
</comment>
<dbReference type="GO" id="GO:0003677">
    <property type="term" value="F:DNA binding"/>
    <property type="evidence" value="ECO:0007669"/>
    <property type="project" value="UniProtKB-KW"/>
</dbReference>
<evidence type="ECO:0000256" key="5">
    <source>
        <dbReference type="ARBA" id="ARBA00023242"/>
    </source>
</evidence>
<dbReference type="SUPFAM" id="SSF101936">
    <property type="entry name" value="DNA-binding pseudobarrel domain"/>
    <property type="match status" value="2"/>
</dbReference>